<sequence length="548" mass="61350">MDAIDESLVPPETNQEEEFRPYFPEKAEDEGVVNKEGLKKKLVTVGEGWEVPDQGDEITVNFSGAVVGGAQFASSGEGKPSVFFVGKDNVLKGCEDGLITMRKGEISIFTVPPALTQGIQNIYPDIPQDATLQFQVELVSWYRIVDVNNDGGVVKKIVHKSELLERPERKDEVTVKYEAKLEDGSILAKSPEEGVEFLVSDGHLCPALAAAVVTMRKGEQVILRVEPQYAFGNAGRPAQDGLSAVPPNAVIIITLELVAYKLLKYITDDKLVIKKITSCGEAFEKPNTGATAQIRYIGKLLDGTIFDKKGHDGMEPFEFTVDYEQIVEGLDMAVATMKRKEVALIIVGPEYGYGNNETKTELDVVPARSTLYYEVEMVGFTKITESWDMNPEQKLEYAAKRKEEGNTYFKSGKYRRASLRYDMAVKYVEFESTFDEEQKNLGKFYKVSCNLNNAACKLKIKDYKEAANLCSKVLKLEPSNVKALFRRAQAYMENLDLDLAALDLKKANEIDPSNGDVTQQLQRLQNMQSYYDKKESKLYVNMIEKLKI</sequence>
<dbReference type="FunFam" id="3.10.50.40:FF:000017">
    <property type="entry name" value="Peptidylprolyl isomerase"/>
    <property type="match status" value="1"/>
</dbReference>
<organism evidence="10 11">
    <name type="scientific">Stephania japonica</name>
    <dbReference type="NCBI Taxonomy" id="461633"/>
    <lineage>
        <taxon>Eukaryota</taxon>
        <taxon>Viridiplantae</taxon>
        <taxon>Streptophyta</taxon>
        <taxon>Embryophyta</taxon>
        <taxon>Tracheophyta</taxon>
        <taxon>Spermatophyta</taxon>
        <taxon>Magnoliopsida</taxon>
        <taxon>Ranunculales</taxon>
        <taxon>Menispermaceae</taxon>
        <taxon>Menispermoideae</taxon>
        <taxon>Cissampelideae</taxon>
        <taxon>Stephania</taxon>
    </lineage>
</organism>
<feature type="repeat" description="TPR" evidence="8">
    <location>
        <begin position="481"/>
        <end position="514"/>
    </location>
</feature>
<feature type="domain" description="PPIase FKBP-type" evidence="9">
    <location>
        <begin position="170"/>
        <end position="261"/>
    </location>
</feature>
<keyword evidence="4 8" id="KW-0802">TPR repeat</keyword>
<feature type="domain" description="PPIase FKBP-type" evidence="9">
    <location>
        <begin position="55"/>
        <end position="142"/>
    </location>
</feature>
<evidence type="ECO:0000259" key="9">
    <source>
        <dbReference type="PROSITE" id="PS50059"/>
    </source>
</evidence>
<keyword evidence="11" id="KW-1185">Reference proteome</keyword>
<accession>A0AAP0JBM2</accession>
<keyword evidence="6 7" id="KW-0413">Isomerase</keyword>
<dbReference type="EC" id="5.2.1.8" evidence="2 7"/>
<dbReference type="EMBL" id="JBBNAE010000004">
    <property type="protein sequence ID" value="KAK9130939.1"/>
    <property type="molecule type" value="Genomic_DNA"/>
</dbReference>
<name>A0AAP0JBM2_9MAGN</name>
<evidence type="ECO:0000256" key="4">
    <source>
        <dbReference type="ARBA" id="ARBA00022803"/>
    </source>
</evidence>
<reference evidence="10 11" key="1">
    <citation type="submission" date="2024-01" db="EMBL/GenBank/DDBJ databases">
        <title>Genome assemblies of Stephania.</title>
        <authorList>
            <person name="Yang L."/>
        </authorList>
    </citation>
    <scope>NUCLEOTIDE SEQUENCE [LARGE SCALE GENOMIC DNA]</scope>
    <source>
        <strain evidence="10">QJT</strain>
        <tissue evidence="10">Leaf</tissue>
    </source>
</reference>
<dbReference type="PROSITE" id="PS50005">
    <property type="entry name" value="TPR"/>
    <property type="match status" value="1"/>
</dbReference>
<dbReference type="GO" id="GO:0003755">
    <property type="term" value="F:peptidyl-prolyl cis-trans isomerase activity"/>
    <property type="evidence" value="ECO:0007669"/>
    <property type="project" value="UniProtKB-KW"/>
</dbReference>
<evidence type="ECO:0000313" key="10">
    <source>
        <dbReference type="EMBL" id="KAK9130939.1"/>
    </source>
</evidence>
<evidence type="ECO:0000256" key="2">
    <source>
        <dbReference type="ARBA" id="ARBA00013194"/>
    </source>
</evidence>
<dbReference type="Gene3D" id="1.25.40.10">
    <property type="entry name" value="Tetratricopeptide repeat domain"/>
    <property type="match status" value="1"/>
</dbReference>
<dbReference type="Proteomes" id="UP001417504">
    <property type="component" value="Unassembled WGS sequence"/>
</dbReference>
<dbReference type="InterPro" id="IPR046357">
    <property type="entry name" value="PPIase_dom_sf"/>
</dbReference>
<keyword evidence="5 7" id="KW-0697">Rotamase</keyword>
<comment type="catalytic activity">
    <reaction evidence="1 7">
        <text>[protein]-peptidylproline (omega=180) = [protein]-peptidylproline (omega=0)</text>
        <dbReference type="Rhea" id="RHEA:16237"/>
        <dbReference type="Rhea" id="RHEA-COMP:10747"/>
        <dbReference type="Rhea" id="RHEA-COMP:10748"/>
        <dbReference type="ChEBI" id="CHEBI:83833"/>
        <dbReference type="ChEBI" id="CHEBI:83834"/>
        <dbReference type="EC" id="5.2.1.8"/>
    </reaction>
</comment>
<evidence type="ECO:0000256" key="5">
    <source>
        <dbReference type="ARBA" id="ARBA00023110"/>
    </source>
</evidence>
<dbReference type="PROSITE" id="PS50059">
    <property type="entry name" value="FKBP_PPIASE"/>
    <property type="match status" value="3"/>
</dbReference>
<protein>
    <recommendedName>
        <fullName evidence="2 7">peptidylprolyl isomerase</fullName>
        <ecNumber evidence="2 7">5.2.1.8</ecNumber>
    </recommendedName>
</protein>
<keyword evidence="3" id="KW-0677">Repeat</keyword>
<dbReference type="InterPro" id="IPR011990">
    <property type="entry name" value="TPR-like_helical_dom_sf"/>
</dbReference>
<gene>
    <name evidence="10" type="ORF">Sjap_011426</name>
</gene>
<dbReference type="Gene3D" id="3.10.50.40">
    <property type="match status" value="3"/>
</dbReference>
<dbReference type="Pfam" id="PF00254">
    <property type="entry name" value="FKBP_C"/>
    <property type="match status" value="3"/>
</dbReference>
<dbReference type="InterPro" id="IPR019734">
    <property type="entry name" value="TPR_rpt"/>
</dbReference>
<evidence type="ECO:0000256" key="1">
    <source>
        <dbReference type="ARBA" id="ARBA00000971"/>
    </source>
</evidence>
<evidence type="ECO:0000256" key="3">
    <source>
        <dbReference type="ARBA" id="ARBA00022737"/>
    </source>
</evidence>
<dbReference type="SUPFAM" id="SSF48452">
    <property type="entry name" value="TPR-like"/>
    <property type="match status" value="1"/>
</dbReference>
<proteinExistence type="predicted"/>
<feature type="domain" description="PPIase FKBP-type" evidence="9">
    <location>
        <begin position="289"/>
        <end position="381"/>
    </location>
</feature>
<evidence type="ECO:0000256" key="7">
    <source>
        <dbReference type="PROSITE-ProRule" id="PRU00277"/>
    </source>
</evidence>
<dbReference type="FunFam" id="1.25.40.10:FF:000008">
    <property type="entry name" value="Peptidylprolyl isomerase"/>
    <property type="match status" value="1"/>
</dbReference>
<dbReference type="PANTHER" id="PTHR46512">
    <property type="entry name" value="PEPTIDYLPROLYL ISOMERASE"/>
    <property type="match status" value="1"/>
</dbReference>
<dbReference type="InterPro" id="IPR050754">
    <property type="entry name" value="FKBP4/5/8-like"/>
</dbReference>
<dbReference type="AlphaFoldDB" id="A0AAP0JBM2"/>
<comment type="caution">
    <text evidence="10">The sequence shown here is derived from an EMBL/GenBank/DDBJ whole genome shotgun (WGS) entry which is preliminary data.</text>
</comment>
<evidence type="ECO:0000313" key="11">
    <source>
        <dbReference type="Proteomes" id="UP001417504"/>
    </source>
</evidence>
<dbReference type="PANTHER" id="PTHR46512:SF9">
    <property type="entry name" value="PEPTIDYLPROLYL ISOMERASE"/>
    <property type="match status" value="1"/>
</dbReference>
<evidence type="ECO:0000256" key="6">
    <source>
        <dbReference type="ARBA" id="ARBA00023235"/>
    </source>
</evidence>
<dbReference type="InterPro" id="IPR001179">
    <property type="entry name" value="PPIase_FKBP_dom"/>
</dbReference>
<dbReference type="SUPFAM" id="SSF54534">
    <property type="entry name" value="FKBP-like"/>
    <property type="match status" value="3"/>
</dbReference>
<evidence type="ECO:0000256" key="8">
    <source>
        <dbReference type="PROSITE-ProRule" id="PRU00339"/>
    </source>
</evidence>
<dbReference type="SMART" id="SM00028">
    <property type="entry name" value="TPR"/>
    <property type="match status" value="3"/>
</dbReference>